<accession>A0A7S4K4U3</accession>
<dbReference type="InterPro" id="IPR044123">
    <property type="entry name" value="W2_eIF2B_epsilon"/>
</dbReference>
<dbReference type="GO" id="GO:0005085">
    <property type="term" value="F:guanyl-nucleotide exchange factor activity"/>
    <property type="evidence" value="ECO:0007669"/>
    <property type="project" value="InterPro"/>
</dbReference>
<dbReference type="GO" id="GO:0031369">
    <property type="term" value="F:translation initiation factor binding"/>
    <property type="evidence" value="ECO:0007669"/>
    <property type="project" value="InterPro"/>
</dbReference>
<name>A0A7S4K4U3_9EUKA</name>
<evidence type="ECO:0000259" key="2">
    <source>
        <dbReference type="PROSITE" id="PS51363"/>
    </source>
</evidence>
<dbReference type="InterPro" id="IPR011004">
    <property type="entry name" value="Trimer_LpxA-like_sf"/>
</dbReference>
<dbReference type="CDD" id="cd11558">
    <property type="entry name" value="W2_eIF2B_epsilon"/>
    <property type="match status" value="1"/>
</dbReference>
<protein>
    <recommendedName>
        <fullName evidence="2">W2 domain-containing protein</fullName>
    </recommendedName>
</protein>
<gene>
    <name evidence="3" type="ORF">NAES01612_LOCUS4096</name>
</gene>
<dbReference type="PANTHER" id="PTHR45887:SF1">
    <property type="entry name" value="TRANSLATION INITIATION FACTOR EIF-2B SUBUNIT EPSILON"/>
    <property type="match status" value="1"/>
</dbReference>
<dbReference type="PROSITE" id="PS51363">
    <property type="entry name" value="W2"/>
    <property type="match status" value="1"/>
</dbReference>
<dbReference type="EMBL" id="HBKR01006157">
    <property type="protein sequence ID" value="CAE2284007.1"/>
    <property type="molecule type" value="Transcribed_RNA"/>
</dbReference>
<dbReference type="SMART" id="SM00515">
    <property type="entry name" value="eIF5C"/>
    <property type="match status" value="1"/>
</dbReference>
<evidence type="ECO:0000313" key="3">
    <source>
        <dbReference type="EMBL" id="CAE2284007.1"/>
    </source>
</evidence>
<dbReference type="Gene3D" id="1.25.40.180">
    <property type="match status" value="1"/>
</dbReference>
<dbReference type="SUPFAM" id="SSF48371">
    <property type="entry name" value="ARM repeat"/>
    <property type="match status" value="1"/>
</dbReference>
<dbReference type="Gene3D" id="2.160.10.10">
    <property type="entry name" value="Hexapeptide repeat proteins"/>
    <property type="match status" value="1"/>
</dbReference>
<dbReference type="Pfam" id="PF25084">
    <property type="entry name" value="LbH_EIF2B"/>
    <property type="match status" value="1"/>
</dbReference>
<keyword evidence="1" id="KW-0963">Cytoplasm</keyword>
<dbReference type="PANTHER" id="PTHR45887">
    <property type="entry name" value="TRANSLATION INITIATION FACTOR EIF-2B SUBUNIT EPSILON"/>
    <property type="match status" value="1"/>
</dbReference>
<dbReference type="Pfam" id="PF02020">
    <property type="entry name" value="W2"/>
    <property type="match status" value="1"/>
</dbReference>
<dbReference type="AlphaFoldDB" id="A0A7S4K4U3"/>
<evidence type="ECO:0000256" key="1">
    <source>
        <dbReference type="ARBA" id="ARBA00022490"/>
    </source>
</evidence>
<reference evidence="3" key="1">
    <citation type="submission" date="2021-01" db="EMBL/GenBank/DDBJ databases">
        <authorList>
            <person name="Corre E."/>
            <person name="Pelletier E."/>
            <person name="Niang G."/>
            <person name="Scheremetjew M."/>
            <person name="Finn R."/>
            <person name="Kale V."/>
            <person name="Holt S."/>
            <person name="Cochrane G."/>
            <person name="Meng A."/>
            <person name="Brown T."/>
            <person name="Cohen L."/>
        </authorList>
    </citation>
    <scope>NUCLEOTIDE SEQUENCE</scope>
    <source>
        <strain evidence="3">SoJaBio B1-5/56/2</strain>
    </source>
</reference>
<feature type="domain" description="W2" evidence="2">
    <location>
        <begin position="369"/>
        <end position="526"/>
    </location>
</feature>
<organism evidence="3">
    <name type="scientific">Paramoeba aestuarina</name>
    <dbReference type="NCBI Taxonomy" id="180227"/>
    <lineage>
        <taxon>Eukaryota</taxon>
        <taxon>Amoebozoa</taxon>
        <taxon>Discosea</taxon>
        <taxon>Flabellinia</taxon>
        <taxon>Dactylopodida</taxon>
        <taxon>Paramoebidae</taxon>
        <taxon>Paramoeba</taxon>
    </lineage>
</organism>
<dbReference type="GO" id="GO:0005851">
    <property type="term" value="C:eukaryotic translation initiation factor 2B complex"/>
    <property type="evidence" value="ECO:0007669"/>
    <property type="project" value="TreeGrafter"/>
</dbReference>
<dbReference type="GO" id="GO:0003743">
    <property type="term" value="F:translation initiation factor activity"/>
    <property type="evidence" value="ECO:0007669"/>
    <property type="project" value="TreeGrafter"/>
</dbReference>
<dbReference type="SUPFAM" id="SSF51161">
    <property type="entry name" value="Trimeric LpxA-like enzymes"/>
    <property type="match status" value="1"/>
</dbReference>
<dbReference type="InterPro" id="IPR056764">
    <property type="entry name" value="LbH_EIF2B3/5"/>
</dbReference>
<sequence length="526" mass="59649">MKLTEVFHSHLQRFKADQRNILTMTFTQANPRHSIRPTEEDPLITYDPSSSRLLSYDSSPSTRGVALGTDSFEKAESVRVRYDLVDCYVDICSPVVLQLFHAEFDYGDLRKDFVRGVLQKSELETLQHEIHVHIAGEEEYAVRVRDLPTYKAVSLDVLHRWSFPLVPDTNWNGPTTYRRHAGFFYKEESVVLSPSCDIGENVVLGGGVRIGKGTKVTGSVIGENCDIGDNVEISGCFIWNNVKIEDNCSLFDSILSHDVKVQNGTKISPGTIIGKAITLSPSLPLTPHLRLTHTDMQHLRSSSSSLGEEGAMSPFHEEKNNLFVFHPKKSSPPLVGEEEGEDGEAEKVVMLEDEEVDDDEGEGGEEVALSGREAFRQEINDTLVRGMSENLPIDQIILEIKSLRLAYDATFSDCLELIFPLFMEGCEPKRKSYTAILKKWEKVLGLFCVERDDQVDVIFSLQEFCGNEKSFHKQFCGMLHCLYELDLIEEESIFEWETGEKEEEESPFLHQCTKFLEWLREDEESD</sequence>
<dbReference type="InterPro" id="IPR016024">
    <property type="entry name" value="ARM-type_fold"/>
</dbReference>
<dbReference type="InterPro" id="IPR051956">
    <property type="entry name" value="eIF2B_epsilon"/>
</dbReference>
<dbReference type="InterPro" id="IPR003307">
    <property type="entry name" value="W2_domain"/>
</dbReference>
<proteinExistence type="predicted"/>